<comment type="subcellular location">
    <subcellularLocation>
        <location evidence="1">Membrane</location>
    </subcellularLocation>
</comment>
<evidence type="ECO:0000256" key="1">
    <source>
        <dbReference type="ARBA" id="ARBA00004370"/>
    </source>
</evidence>
<dbReference type="RefSeq" id="WP_115418419.1">
    <property type="nucleotide sequence ID" value="NZ_CP031358.1"/>
</dbReference>
<dbReference type="EMBL" id="CP031358">
    <property type="protein sequence ID" value="AXK44106.1"/>
    <property type="molecule type" value="Genomic_DNA"/>
</dbReference>
<evidence type="ECO:0000256" key="3">
    <source>
        <dbReference type="ARBA" id="ARBA00023136"/>
    </source>
</evidence>
<dbReference type="InterPro" id="IPR004846">
    <property type="entry name" value="T2SS/T3SS_dom"/>
</dbReference>
<evidence type="ECO:0000313" key="8">
    <source>
        <dbReference type="EMBL" id="AXK44106.1"/>
    </source>
</evidence>
<protein>
    <recommendedName>
        <fullName evidence="7">Type II/III secretion system secretin-like domain-containing protein</fullName>
    </recommendedName>
</protein>
<dbReference type="GO" id="GO:0016020">
    <property type="term" value="C:membrane"/>
    <property type="evidence" value="ECO:0007669"/>
    <property type="project" value="UniProtKB-SubCell"/>
</dbReference>
<feature type="chain" id="PRO_5016773715" description="Type II/III secretion system secretin-like domain-containing protein" evidence="6">
    <location>
        <begin position="27"/>
        <end position="615"/>
    </location>
</feature>
<dbReference type="GO" id="GO:0015627">
    <property type="term" value="C:type II protein secretion system complex"/>
    <property type="evidence" value="ECO:0007669"/>
    <property type="project" value="TreeGrafter"/>
</dbReference>
<organism evidence="8 9">
    <name type="scientific">Erythrobacter aureus</name>
    <dbReference type="NCBI Taxonomy" id="2182384"/>
    <lineage>
        <taxon>Bacteria</taxon>
        <taxon>Pseudomonadati</taxon>
        <taxon>Pseudomonadota</taxon>
        <taxon>Alphaproteobacteria</taxon>
        <taxon>Sphingomonadales</taxon>
        <taxon>Erythrobacteraceae</taxon>
        <taxon>Erythrobacter/Porphyrobacter group</taxon>
        <taxon>Erythrobacter</taxon>
    </lineage>
</organism>
<dbReference type="PROSITE" id="PS51257">
    <property type="entry name" value="PROKAR_LIPOPROTEIN"/>
    <property type="match status" value="1"/>
</dbReference>
<evidence type="ECO:0000256" key="6">
    <source>
        <dbReference type="SAM" id="SignalP"/>
    </source>
</evidence>
<dbReference type="AlphaFoldDB" id="A0A345YJK4"/>
<evidence type="ECO:0000256" key="2">
    <source>
        <dbReference type="ARBA" id="ARBA00022729"/>
    </source>
</evidence>
<evidence type="ECO:0000256" key="4">
    <source>
        <dbReference type="RuleBase" id="RU004003"/>
    </source>
</evidence>
<dbReference type="Proteomes" id="UP000254508">
    <property type="component" value="Plasmid unnamed"/>
</dbReference>
<feature type="domain" description="Type II/III secretion system secretin-like" evidence="7">
    <location>
        <begin position="375"/>
        <end position="523"/>
    </location>
</feature>
<dbReference type="OrthoDB" id="7294507at2"/>
<evidence type="ECO:0000313" key="9">
    <source>
        <dbReference type="Proteomes" id="UP000254508"/>
    </source>
</evidence>
<feature type="compositionally biased region" description="Low complexity" evidence="5">
    <location>
        <begin position="126"/>
        <end position="152"/>
    </location>
</feature>
<dbReference type="PANTHER" id="PTHR30332">
    <property type="entry name" value="PROBABLE GENERAL SECRETION PATHWAY PROTEIN D"/>
    <property type="match status" value="1"/>
</dbReference>
<comment type="similarity">
    <text evidence="4">Belongs to the bacterial secretin family.</text>
</comment>
<reference evidence="8 9" key="1">
    <citation type="submission" date="2018-07" db="EMBL/GenBank/DDBJ databases">
        <title>Genome sequence of Erythrobacter strain YH-07, an antagonistic bacterium isolated from Yellow Sea.</title>
        <authorList>
            <person name="Tang T."/>
            <person name="Liu Q."/>
            <person name="Sun X."/>
        </authorList>
    </citation>
    <scope>NUCLEOTIDE SEQUENCE [LARGE SCALE GENOMIC DNA]</scope>
    <source>
        <strain evidence="8 9">YH-07</strain>
        <plasmid evidence="8 9">unnamed</plasmid>
    </source>
</reference>
<dbReference type="GO" id="GO:0009306">
    <property type="term" value="P:protein secretion"/>
    <property type="evidence" value="ECO:0007669"/>
    <property type="project" value="InterPro"/>
</dbReference>
<dbReference type="KEGG" id="err:DVR09_16775"/>
<dbReference type="Pfam" id="PF00263">
    <property type="entry name" value="Secretin"/>
    <property type="match status" value="1"/>
</dbReference>
<keyword evidence="8" id="KW-0614">Plasmid</keyword>
<geneLocation type="plasmid" evidence="8 9">
    <name>unnamed</name>
</geneLocation>
<feature type="region of interest" description="Disordered" evidence="5">
    <location>
        <begin position="126"/>
        <end position="154"/>
    </location>
</feature>
<keyword evidence="3" id="KW-0472">Membrane</keyword>
<keyword evidence="2 6" id="KW-0732">Signal</keyword>
<proteinExistence type="inferred from homology"/>
<name>A0A345YJK4_9SPHN</name>
<dbReference type="InterPro" id="IPR050810">
    <property type="entry name" value="Bact_Secretion_Sys_Channel"/>
</dbReference>
<sequence>MTFFRGRTKQALLLTAAALTVAGCSARGGVPHVDRMTPMEASTIERSVGRGLDNSRPAVRRVKLSGDFFALKPMGGDMPKAISDARVRIDFGGQTPTFDDLTMLLEDRGLSVVLGWDDGSLGAGSGASASSVEVSNTSNEGGANGGAETNSSQSVRVGSSAYNIRSRSLPFRRFEGTLGGLFRQLERSMGVTIWWNEGIYVSPVGRYSVMLPQNRELMQQVVTELEAKGATNVVASIQAGTVSFVAPGALAEQVIRPYLLRLGRNAAEVTMQVALVSVTMNEDTSRGFDWSQFNLTFGDPYSTTGSSGSDGGLTEGGGAGEFLAGDGNGNGSVGGGLPTDGLFSFGNDALRYFNPGVKLFGDRRPLDIVGAIKFLSTYGETAVDQNVELRTLAGTAVNWRSGETIPYVSGVSATTGFNGGGSGGGGFGGGAVGAAQTETLETGLTLDLAPNYEANGGLVTVAFELELTELVEMVELNAGNQLGTFTQPRTREQKLDDIVRIPVGETVVLGGLRRQVASTNRNGPLSLYSIGSKNKRSETQTVFIIMRPSVTVYEVEGLTHSLPSRIGDITVNADGSAWEPQAGDYRGTNMFGASTDTPGPERRRSMAQPEKSNDD</sequence>
<evidence type="ECO:0000259" key="7">
    <source>
        <dbReference type="Pfam" id="PF00263"/>
    </source>
</evidence>
<keyword evidence="9" id="KW-1185">Reference proteome</keyword>
<feature type="region of interest" description="Disordered" evidence="5">
    <location>
        <begin position="580"/>
        <end position="615"/>
    </location>
</feature>
<gene>
    <name evidence="8" type="ORF">DVR09_16775</name>
</gene>
<accession>A0A345YJK4</accession>
<evidence type="ECO:0000256" key="5">
    <source>
        <dbReference type="SAM" id="MobiDB-lite"/>
    </source>
</evidence>
<dbReference type="PANTHER" id="PTHR30332:SF24">
    <property type="entry name" value="SECRETIN GSPD-RELATED"/>
    <property type="match status" value="1"/>
</dbReference>
<feature type="signal peptide" evidence="6">
    <location>
        <begin position="1"/>
        <end position="26"/>
    </location>
</feature>